<protein>
    <submittedName>
        <fullName evidence="8">Uncharacterized protein</fullName>
    </submittedName>
</protein>
<dbReference type="Gene3D" id="3.80.30.20">
    <property type="entry name" value="tm_1862 like domain"/>
    <property type="match status" value="1"/>
</dbReference>
<evidence type="ECO:0000259" key="6">
    <source>
        <dbReference type="PROSITE" id="PS51332"/>
    </source>
</evidence>
<dbReference type="Gene3D" id="3.40.50.280">
    <property type="entry name" value="Cobalamin-binding domain"/>
    <property type="match status" value="1"/>
</dbReference>
<dbReference type="CDD" id="cd02068">
    <property type="entry name" value="radical_SAM_B12_BD"/>
    <property type="match status" value="1"/>
</dbReference>
<keyword evidence="9" id="KW-1185">Reference proteome</keyword>
<dbReference type="AlphaFoldDB" id="A0A1E5L5R7"/>
<dbReference type="CDD" id="cd01335">
    <property type="entry name" value="Radical_SAM"/>
    <property type="match status" value="1"/>
</dbReference>
<name>A0A1E5L5R7_9FIRM</name>
<dbReference type="GO" id="GO:0051539">
    <property type="term" value="F:4 iron, 4 sulfur cluster binding"/>
    <property type="evidence" value="ECO:0007669"/>
    <property type="project" value="UniProtKB-KW"/>
</dbReference>
<evidence type="ECO:0000313" key="9">
    <source>
        <dbReference type="Proteomes" id="UP000095255"/>
    </source>
</evidence>
<dbReference type="Proteomes" id="UP000095255">
    <property type="component" value="Unassembled WGS sequence"/>
</dbReference>
<feature type="domain" description="B12-binding" evidence="6">
    <location>
        <begin position="1"/>
        <end position="165"/>
    </location>
</feature>
<evidence type="ECO:0000256" key="5">
    <source>
        <dbReference type="ARBA" id="ARBA00023014"/>
    </source>
</evidence>
<dbReference type="PROSITE" id="PS51918">
    <property type="entry name" value="RADICAL_SAM"/>
    <property type="match status" value="1"/>
</dbReference>
<keyword evidence="3" id="KW-0479">Metal-binding</keyword>
<organism evidence="8 9">
    <name type="scientific">Desulfuribacillus stibiiarsenatis</name>
    <dbReference type="NCBI Taxonomy" id="1390249"/>
    <lineage>
        <taxon>Bacteria</taxon>
        <taxon>Bacillati</taxon>
        <taxon>Bacillota</taxon>
        <taxon>Desulfuribacillia</taxon>
        <taxon>Desulfuribacillales</taxon>
        <taxon>Desulfuribacillaceae</taxon>
        <taxon>Desulfuribacillus</taxon>
    </lineage>
</organism>
<dbReference type="PROSITE" id="PS51332">
    <property type="entry name" value="B12_BINDING"/>
    <property type="match status" value="1"/>
</dbReference>
<dbReference type="InterPro" id="IPR006638">
    <property type="entry name" value="Elp3/MiaA/NifB-like_rSAM"/>
</dbReference>
<comment type="caution">
    <text evidence="8">The sequence shown here is derived from an EMBL/GenBank/DDBJ whole genome shotgun (WGS) entry which is preliminary data.</text>
</comment>
<dbReference type="GO" id="GO:0046872">
    <property type="term" value="F:metal ion binding"/>
    <property type="evidence" value="ECO:0007669"/>
    <property type="project" value="UniProtKB-KW"/>
</dbReference>
<evidence type="ECO:0000256" key="2">
    <source>
        <dbReference type="ARBA" id="ARBA00022691"/>
    </source>
</evidence>
<dbReference type="GO" id="GO:0003824">
    <property type="term" value="F:catalytic activity"/>
    <property type="evidence" value="ECO:0007669"/>
    <property type="project" value="InterPro"/>
</dbReference>
<keyword evidence="4" id="KW-0408">Iron</keyword>
<proteinExistence type="predicted"/>
<feature type="domain" description="Radical SAM core" evidence="7">
    <location>
        <begin position="211"/>
        <end position="439"/>
    </location>
</feature>
<sequence length="497" mass="57445">MKVLFVYPNATLQNPPPVSLAIFYALLKDINNVEIKIFDTTLYSQDENNSDKIKEKNLQVRPFDFSDRGIRLINNNVFDDFKKMVDDYQPDLIALSANEVTISLGIDLLKVVNKNNTFILVGGVFATFAPKVLLAYDFIDAVCVGEGEKVLLELVERIAQQKDLTNIENLWIKKDGTIVKNKLRPLVDLNKLPLPNYDIFDEARFYRPMAGKVWRLFPIETSRGCPYGCTYCNSPSQKQQYIKSGHTNFFRKKSIDTINREIKYLIEKYNAEYIYFLSDTLLCLNDREFNEFCEMYSQYKLPFWCQNRPEMVTLERMTRLKDIGCYRMSIGLEHGNEEFRRKILNKKVSNEVIVKAFDILDQVGIPVSVNNIIGFPGENRDLAFDTIRLNRQIKFDTSNAYAFTPFRGTPLYEECVEKGYIAPDKSLHIITKGSSLDMPGFTKSEIDGLIKTFALYARMPEEYFPLIKLAEDDSPVGEQMFKELSDIYSKLYFSESD</sequence>
<dbReference type="InterPro" id="IPR006158">
    <property type="entry name" value="Cobalamin-bd"/>
</dbReference>
<keyword evidence="2" id="KW-0949">S-adenosyl-L-methionine</keyword>
<dbReference type="InterPro" id="IPR051198">
    <property type="entry name" value="BchE-like"/>
</dbReference>
<comment type="cofactor">
    <cofactor evidence="1">
        <name>[4Fe-4S] cluster</name>
        <dbReference type="ChEBI" id="CHEBI:49883"/>
    </cofactor>
</comment>
<dbReference type="SFLD" id="SFLDS00029">
    <property type="entry name" value="Radical_SAM"/>
    <property type="match status" value="1"/>
</dbReference>
<accession>A0A1E5L5R7</accession>
<dbReference type="Pfam" id="PF04055">
    <property type="entry name" value="Radical_SAM"/>
    <property type="match status" value="1"/>
</dbReference>
<dbReference type="InterPro" id="IPR023404">
    <property type="entry name" value="rSAM_horseshoe"/>
</dbReference>
<evidence type="ECO:0000313" key="8">
    <source>
        <dbReference type="EMBL" id="OEH85502.1"/>
    </source>
</evidence>
<dbReference type="InterPro" id="IPR034466">
    <property type="entry name" value="Methyltransferase_Class_B"/>
</dbReference>
<dbReference type="SFLD" id="SFLDG01123">
    <property type="entry name" value="methyltransferase_(Class_B)"/>
    <property type="match status" value="1"/>
</dbReference>
<dbReference type="RefSeq" id="WP_069702329.1">
    <property type="nucleotide sequence ID" value="NZ_MJAT01000022.1"/>
</dbReference>
<reference evidence="8 9" key="1">
    <citation type="submission" date="2016-09" db="EMBL/GenBank/DDBJ databases">
        <title>Desulfuribacillus arsenicus sp. nov., an obligately anaerobic, dissimilatory arsenic- and antimonate-reducing bacterium isolated from anoxic sediments.</title>
        <authorList>
            <person name="Abin C.A."/>
            <person name="Hollibaugh J.T."/>
        </authorList>
    </citation>
    <scope>NUCLEOTIDE SEQUENCE [LARGE SCALE GENOMIC DNA]</scope>
    <source>
        <strain evidence="8 9">MLFW-2</strain>
    </source>
</reference>
<dbReference type="InterPro" id="IPR007197">
    <property type="entry name" value="rSAM"/>
</dbReference>
<dbReference type="SFLD" id="SFLDG01082">
    <property type="entry name" value="B12-binding_domain_containing"/>
    <property type="match status" value="1"/>
</dbReference>
<dbReference type="STRING" id="1390249.BHU72_05295"/>
<keyword evidence="5" id="KW-0411">Iron-sulfur</keyword>
<dbReference type="InterPro" id="IPR058240">
    <property type="entry name" value="rSAM_sf"/>
</dbReference>
<dbReference type="EMBL" id="MJAT01000022">
    <property type="protein sequence ID" value="OEH85502.1"/>
    <property type="molecule type" value="Genomic_DNA"/>
</dbReference>
<dbReference type="PANTHER" id="PTHR43409">
    <property type="entry name" value="ANAEROBIC MAGNESIUM-PROTOPORPHYRIN IX MONOMETHYL ESTER CYCLASE-RELATED"/>
    <property type="match status" value="1"/>
</dbReference>
<evidence type="ECO:0000256" key="1">
    <source>
        <dbReference type="ARBA" id="ARBA00001966"/>
    </source>
</evidence>
<dbReference type="OrthoDB" id="9801424at2"/>
<evidence type="ECO:0000259" key="7">
    <source>
        <dbReference type="PROSITE" id="PS51918"/>
    </source>
</evidence>
<dbReference type="SMART" id="SM00729">
    <property type="entry name" value="Elp3"/>
    <property type="match status" value="1"/>
</dbReference>
<dbReference type="GO" id="GO:0031419">
    <property type="term" value="F:cobalamin binding"/>
    <property type="evidence" value="ECO:0007669"/>
    <property type="project" value="InterPro"/>
</dbReference>
<evidence type="ECO:0000256" key="3">
    <source>
        <dbReference type="ARBA" id="ARBA00022723"/>
    </source>
</evidence>
<evidence type="ECO:0000256" key="4">
    <source>
        <dbReference type="ARBA" id="ARBA00023004"/>
    </source>
</evidence>
<dbReference type="Pfam" id="PF02310">
    <property type="entry name" value="B12-binding"/>
    <property type="match status" value="1"/>
</dbReference>
<gene>
    <name evidence="8" type="ORF">BHU72_05295</name>
</gene>
<dbReference type="SUPFAM" id="SSF102114">
    <property type="entry name" value="Radical SAM enzymes"/>
    <property type="match status" value="1"/>
</dbReference>